<evidence type="ECO:0000256" key="1">
    <source>
        <dbReference type="ARBA" id="ARBA00023015"/>
    </source>
</evidence>
<dbReference type="Gene3D" id="1.10.357.10">
    <property type="entry name" value="Tetracycline Repressor, domain 2"/>
    <property type="match status" value="1"/>
</dbReference>
<evidence type="ECO:0000313" key="7">
    <source>
        <dbReference type="Proteomes" id="UP000321328"/>
    </source>
</evidence>
<organism evidence="6 7">
    <name type="scientific">Pseudonocardia asaccharolytica DSM 44247 = NBRC 16224</name>
    <dbReference type="NCBI Taxonomy" id="1123024"/>
    <lineage>
        <taxon>Bacteria</taxon>
        <taxon>Bacillati</taxon>
        <taxon>Actinomycetota</taxon>
        <taxon>Actinomycetes</taxon>
        <taxon>Pseudonocardiales</taxon>
        <taxon>Pseudonocardiaceae</taxon>
        <taxon>Pseudonocardia</taxon>
    </lineage>
</organism>
<gene>
    <name evidence="6" type="ORF">PA7_30620</name>
</gene>
<evidence type="ECO:0000256" key="3">
    <source>
        <dbReference type="ARBA" id="ARBA00023163"/>
    </source>
</evidence>
<keyword evidence="2 4" id="KW-0238">DNA-binding</keyword>
<keyword evidence="7" id="KW-1185">Reference proteome</keyword>
<dbReference type="Pfam" id="PF00440">
    <property type="entry name" value="TetR_N"/>
    <property type="match status" value="1"/>
</dbReference>
<evidence type="ECO:0000259" key="5">
    <source>
        <dbReference type="PROSITE" id="PS50977"/>
    </source>
</evidence>
<dbReference type="InterPro" id="IPR050109">
    <property type="entry name" value="HTH-type_TetR-like_transc_reg"/>
</dbReference>
<feature type="DNA-binding region" description="H-T-H motif" evidence="4">
    <location>
        <begin position="26"/>
        <end position="45"/>
    </location>
</feature>
<dbReference type="PANTHER" id="PTHR30055">
    <property type="entry name" value="HTH-TYPE TRANSCRIPTIONAL REGULATOR RUTR"/>
    <property type="match status" value="1"/>
</dbReference>
<dbReference type="InterPro" id="IPR009057">
    <property type="entry name" value="Homeodomain-like_sf"/>
</dbReference>
<sequence length="200" mass="22177">MAPERWRELLEAAAAEFAAHGYEQASLNRIIRACRMSKSSFYYYVESKEKLFDIVVDEIAGALARALDVPSPEEFAAGDFWDHVEQLLDRLVTLSEREPAFTDVGRMFHLPGAPVGKDSALTRSVAAAQDWLERTLAAARSAGAVRADLPLSLQLQVAAAIIRAFDEWTLRNRDQLSPDELGQLVHAQLDALKRLLATAE</sequence>
<name>A0A511D369_9PSEU</name>
<reference evidence="6 7" key="1">
    <citation type="submission" date="2019-07" db="EMBL/GenBank/DDBJ databases">
        <title>Whole genome shotgun sequence of Pseudonocardia asaccharolytica NBRC 16224.</title>
        <authorList>
            <person name="Hosoyama A."/>
            <person name="Uohara A."/>
            <person name="Ohji S."/>
            <person name="Ichikawa N."/>
        </authorList>
    </citation>
    <scope>NUCLEOTIDE SEQUENCE [LARGE SCALE GENOMIC DNA]</scope>
    <source>
        <strain evidence="6 7">NBRC 16224</strain>
    </source>
</reference>
<evidence type="ECO:0000313" key="6">
    <source>
        <dbReference type="EMBL" id="GEL19225.1"/>
    </source>
</evidence>
<dbReference type="InterPro" id="IPR001647">
    <property type="entry name" value="HTH_TetR"/>
</dbReference>
<comment type="caution">
    <text evidence="6">The sequence shown here is derived from an EMBL/GenBank/DDBJ whole genome shotgun (WGS) entry which is preliminary data.</text>
</comment>
<proteinExistence type="predicted"/>
<dbReference type="AlphaFoldDB" id="A0A511D369"/>
<protein>
    <recommendedName>
        <fullName evidence="5">HTH tetR-type domain-containing protein</fullName>
    </recommendedName>
</protein>
<dbReference type="OrthoDB" id="3211155at2"/>
<dbReference type="Proteomes" id="UP000321328">
    <property type="component" value="Unassembled WGS sequence"/>
</dbReference>
<evidence type="ECO:0000256" key="4">
    <source>
        <dbReference type="PROSITE-ProRule" id="PRU00335"/>
    </source>
</evidence>
<dbReference type="SUPFAM" id="SSF46689">
    <property type="entry name" value="Homeodomain-like"/>
    <property type="match status" value="1"/>
</dbReference>
<dbReference type="GO" id="GO:0003700">
    <property type="term" value="F:DNA-binding transcription factor activity"/>
    <property type="evidence" value="ECO:0007669"/>
    <property type="project" value="TreeGrafter"/>
</dbReference>
<keyword evidence="1" id="KW-0805">Transcription regulation</keyword>
<evidence type="ECO:0000256" key="2">
    <source>
        <dbReference type="ARBA" id="ARBA00023125"/>
    </source>
</evidence>
<dbReference type="PRINTS" id="PR00455">
    <property type="entry name" value="HTHTETR"/>
</dbReference>
<feature type="domain" description="HTH tetR-type" evidence="5">
    <location>
        <begin position="3"/>
        <end position="63"/>
    </location>
</feature>
<dbReference type="GO" id="GO:0000976">
    <property type="term" value="F:transcription cis-regulatory region binding"/>
    <property type="evidence" value="ECO:0007669"/>
    <property type="project" value="TreeGrafter"/>
</dbReference>
<dbReference type="PANTHER" id="PTHR30055:SF234">
    <property type="entry name" value="HTH-TYPE TRANSCRIPTIONAL REGULATOR BETI"/>
    <property type="match status" value="1"/>
</dbReference>
<keyword evidence="3" id="KW-0804">Transcription</keyword>
<accession>A0A511D369</accession>
<dbReference type="EMBL" id="BJVI01000033">
    <property type="protein sequence ID" value="GEL19225.1"/>
    <property type="molecule type" value="Genomic_DNA"/>
</dbReference>
<dbReference type="PROSITE" id="PS50977">
    <property type="entry name" value="HTH_TETR_2"/>
    <property type="match status" value="1"/>
</dbReference>